<dbReference type="Pfam" id="PF23443">
    <property type="entry name" value="DUF7126"/>
    <property type="match status" value="1"/>
</dbReference>
<evidence type="ECO:0000313" key="2">
    <source>
        <dbReference type="Proteomes" id="UP000066737"/>
    </source>
</evidence>
<dbReference type="STRING" id="1407499.HHUB_3015"/>
<proteinExistence type="predicted"/>
<dbReference type="InterPro" id="IPR055550">
    <property type="entry name" value="DUF7126"/>
</dbReference>
<dbReference type="AlphaFoldDB" id="A0A0U5H5T6"/>
<dbReference type="EMBL" id="LN831302">
    <property type="protein sequence ID" value="CQH59592.1"/>
    <property type="molecule type" value="Genomic_DNA"/>
</dbReference>
<dbReference type="Proteomes" id="UP000066737">
    <property type="component" value="Chromosome I"/>
</dbReference>
<evidence type="ECO:0008006" key="3">
    <source>
        <dbReference type="Google" id="ProtNLM"/>
    </source>
</evidence>
<reference evidence="2" key="1">
    <citation type="journal article" date="2016" name="Environ. Microbiol.">
        <title>The complete genome of a viable archaeum isolated from 123-million-year-old rock salt.</title>
        <authorList>
            <person name="Jaakkola S.T."/>
            <person name="Pfeiffer F."/>
            <person name="Ravantti J.J."/>
            <person name="Guo Q."/>
            <person name="Liu Y."/>
            <person name="Chen X."/>
            <person name="Ma H."/>
            <person name="Yang C."/>
            <person name="Oksanen H.M."/>
            <person name="Bamford D.H."/>
        </authorList>
    </citation>
    <scope>NUCLEOTIDE SEQUENCE</scope>
    <source>
        <strain evidence="2">JI20-1</strain>
    </source>
</reference>
<sequence>MKAIVVGPDRGIVDALESEGVEVISIEGVASGERLEDAGVADADLLVITDAAEATAIPVAREQNADLKTVAYTPDSMPEFVKGVLDLAVDPALLGPETVAEELVEPDS</sequence>
<dbReference type="RefSeq" id="WP_059057405.1">
    <property type="nucleotide sequence ID" value="NZ_CEML01000001.1"/>
</dbReference>
<keyword evidence="2" id="KW-1185">Reference proteome</keyword>
<gene>
    <name evidence="1" type="ORF">HHUB_3015</name>
</gene>
<dbReference type="KEGG" id="hhb:Hhub_3015"/>
<dbReference type="GeneID" id="26659638"/>
<dbReference type="Gene3D" id="3.40.50.720">
    <property type="entry name" value="NAD(P)-binding Rossmann-like Domain"/>
    <property type="match status" value="1"/>
</dbReference>
<name>A0A0U5H5T6_9EURY</name>
<protein>
    <recommendedName>
        <fullName evidence="3">CTP synthetase</fullName>
    </recommendedName>
</protein>
<organism evidence="1 2">
    <name type="scientific">Halobacterium hubeiense</name>
    <dbReference type="NCBI Taxonomy" id="1407499"/>
    <lineage>
        <taxon>Archaea</taxon>
        <taxon>Methanobacteriati</taxon>
        <taxon>Methanobacteriota</taxon>
        <taxon>Stenosarchaea group</taxon>
        <taxon>Halobacteria</taxon>
        <taxon>Halobacteriales</taxon>
        <taxon>Halobacteriaceae</taxon>
        <taxon>Halobacterium</taxon>
    </lineage>
</organism>
<accession>A0A0U5H5T6</accession>
<dbReference type="OrthoDB" id="302988at2157"/>
<evidence type="ECO:0000313" key="1">
    <source>
        <dbReference type="EMBL" id="CQH59592.1"/>
    </source>
</evidence>